<accession>A0A9D4NUD1</accession>
<organism evidence="1">
    <name type="scientific">Dermatophagoides farinae</name>
    <name type="common">American house dust mite</name>
    <dbReference type="NCBI Taxonomy" id="6954"/>
    <lineage>
        <taxon>Eukaryota</taxon>
        <taxon>Metazoa</taxon>
        <taxon>Ecdysozoa</taxon>
        <taxon>Arthropoda</taxon>
        <taxon>Chelicerata</taxon>
        <taxon>Arachnida</taxon>
        <taxon>Acari</taxon>
        <taxon>Acariformes</taxon>
        <taxon>Sarcoptiformes</taxon>
        <taxon>Astigmata</taxon>
        <taxon>Psoroptidia</taxon>
        <taxon>Analgoidea</taxon>
        <taxon>Pyroglyphidae</taxon>
        <taxon>Dermatophagoidinae</taxon>
        <taxon>Dermatophagoides</taxon>
    </lineage>
</organism>
<dbReference type="Pfam" id="PF03564">
    <property type="entry name" value="DUF1759"/>
    <property type="match status" value="1"/>
</dbReference>
<name>A0A9D4NUD1_DERFA</name>
<evidence type="ECO:0000313" key="1">
    <source>
        <dbReference type="EMBL" id="KAH7638461.1"/>
    </source>
</evidence>
<dbReference type="EMBL" id="SDOV01000007">
    <property type="protein sequence ID" value="KAH7638461.1"/>
    <property type="molecule type" value="Genomic_DNA"/>
</dbReference>
<dbReference type="AlphaFoldDB" id="A0A9D4NUD1"/>
<protein>
    <submittedName>
        <fullName evidence="1">Uncharacterized protein</fullName>
    </submittedName>
</protein>
<dbReference type="Proteomes" id="UP000828236">
    <property type="component" value="Unassembled WGS sequence"/>
</dbReference>
<reference evidence="1" key="2">
    <citation type="journal article" date="2021" name="World Allergy Organ. J.">
        <title>Chromosome-level assembly of Dermatophagoides farinae genome and transcriptome reveals two novel allergens Der f 37 and Der f 39.</title>
        <authorList>
            <person name="Chen J."/>
            <person name="Cai Z."/>
            <person name="Fan D."/>
            <person name="Hu J."/>
            <person name="Hou Y."/>
            <person name="He Y."/>
            <person name="Zhang Z."/>
            <person name="Zhao Z."/>
            <person name="Gao P."/>
            <person name="Hu W."/>
            <person name="Sun J."/>
            <person name="Li J."/>
            <person name="Ji K."/>
        </authorList>
    </citation>
    <scope>NUCLEOTIDE SEQUENCE</scope>
    <source>
        <strain evidence="1">JKM2019</strain>
    </source>
</reference>
<sequence>MALKSLLPDSAEKFIAGYDEDQYETALNDLKLYYTNKQAMKENALKVVKELPAVEYLSDYDRMRDNVAVVKSMYSMLKKDESNTTFIDTEFMSAVAGKLPLKILRSAVEGHTDEICMKDYLITLERKMKETALERRVTKIREPTYPSGEKKVKTGVLYKTPGENRLNYNQFGNSWVANYANTGCLFCKKMHPSLSCQSKPNSEKQRILNSRQYKALAVNIFICSGNLNTKMVRLPQIKYRKKLSNHFGCPMVGKLQCPSPPPSSSLLFSEN</sequence>
<reference evidence="1" key="1">
    <citation type="submission" date="2020-06" db="EMBL/GenBank/DDBJ databases">
        <authorList>
            <person name="Ji K."/>
            <person name="Li J."/>
        </authorList>
    </citation>
    <scope>NUCLEOTIDE SEQUENCE</scope>
    <source>
        <strain evidence="1">JKM2019</strain>
        <tissue evidence="1">Whole body</tissue>
    </source>
</reference>
<gene>
    <name evidence="1" type="ORF">HUG17_2494</name>
</gene>
<dbReference type="InterPro" id="IPR005312">
    <property type="entry name" value="DUF1759"/>
</dbReference>
<comment type="caution">
    <text evidence="1">The sequence shown here is derived from an EMBL/GenBank/DDBJ whole genome shotgun (WGS) entry which is preliminary data.</text>
</comment>
<proteinExistence type="predicted"/>